<dbReference type="GeneID" id="37064698"/>
<dbReference type="EMBL" id="MSFL01000003">
    <property type="protein sequence ID" value="PWY90111.1"/>
    <property type="molecule type" value="Genomic_DNA"/>
</dbReference>
<proteinExistence type="predicted"/>
<sequence length="95" mass="9979">MAVRRATPCLNPGLQSPAQSYFVTLPAGKPADGLAILRIPQSRGSRMIITATSAPTGLEGFRFGWVGLPSSDGWMTGDDWRLTGSESQRAAGSTA</sequence>
<dbReference type="Proteomes" id="UP000247233">
    <property type="component" value="Unassembled WGS sequence"/>
</dbReference>
<organism evidence="1 2">
    <name type="scientific">Aspergillus heteromorphus CBS 117.55</name>
    <dbReference type="NCBI Taxonomy" id="1448321"/>
    <lineage>
        <taxon>Eukaryota</taxon>
        <taxon>Fungi</taxon>
        <taxon>Dikarya</taxon>
        <taxon>Ascomycota</taxon>
        <taxon>Pezizomycotina</taxon>
        <taxon>Eurotiomycetes</taxon>
        <taxon>Eurotiomycetidae</taxon>
        <taxon>Eurotiales</taxon>
        <taxon>Aspergillaceae</taxon>
        <taxon>Aspergillus</taxon>
        <taxon>Aspergillus subgen. Circumdati</taxon>
    </lineage>
</organism>
<dbReference type="RefSeq" id="XP_025402942.1">
    <property type="nucleotide sequence ID" value="XM_025542461.1"/>
</dbReference>
<dbReference type="AlphaFoldDB" id="A0A317WW51"/>
<protein>
    <submittedName>
        <fullName evidence="1">Uncharacterized protein</fullName>
    </submittedName>
</protein>
<gene>
    <name evidence="1" type="ORF">BO70DRAFT_359101</name>
</gene>
<name>A0A317WW51_9EURO</name>
<comment type="caution">
    <text evidence="1">The sequence shown here is derived from an EMBL/GenBank/DDBJ whole genome shotgun (WGS) entry which is preliminary data.</text>
</comment>
<evidence type="ECO:0000313" key="1">
    <source>
        <dbReference type="EMBL" id="PWY90111.1"/>
    </source>
</evidence>
<accession>A0A317WW51</accession>
<keyword evidence="2" id="KW-1185">Reference proteome</keyword>
<evidence type="ECO:0000313" key="2">
    <source>
        <dbReference type="Proteomes" id="UP000247233"/>
    </source>
</evidence>
<reference evidence="1 2" key="1">
    <citation type="submission" date="2016-12" db="EMBL/GenBank/DDBJ databases">
        <title>The genomes of Aspergillus section Nigri reveals drivers in fungal speciation.</title>
        <authorList>
            <consortium name="DOE Joint Genome Institute"/>
            <person name="Vesth T.C."/>
            <person name="Nybo J."/>
            <person name="Theobald S."/>
            <person name="Brandl J."/>
            <person name="Frisvad J.C."/>
            <person name="Nielsen K.F."/>
            <person name="Lyhne E.K."/>
            <person name="Kogle M.E."/>
            <person name="Kuo A."/>
            <person name="Riley R."/>
            <person name="Clum A."/>
            <person name="Nolan M."/>
            <person name="Lipzen A."/>
            <person name="Salamov A."/>
            <person name="Henrissat B."/>
            <person name="Wiebenga A."/>
            <person name="De Vries R.P."/>
            <person name="Grigoriev I.V."/>
            <person name="Mortensen U.H."/>
            <person name="Andersen M.R."/>
            <person name="Baker S.E."/>
        </authorList>
    </citation>
    <scope>NUCLEOTIDE SEQUENCE [LARGE SCALE GENOMIC DNA]</scope>
    <source>
        <strain evidence="1 2">CBS 117.55</strain>
    </source>
</reference>
<dbReference type="VEuPathDB" id="FungiDB:BO70DRAFT_359101"/>